<comment type="caution">
    <text evidence="4">The sequence shown here is derived from an EMBL/GenBank/DDBJ whole genome shotgun (WGS) entry which is preliminary data.</text>
</comment>
<evidence type="ECO:0000256" key="2">
    <source>
        <dbReference type="ARBA" id="ARBA00022649"/>
    </source>
</evidence>
<dbReference type="RefSeq" id="WP_005211562.1">
    <property type="nucleotide sequence ID" value="NZ_KB291618.1"/>
</dbReference>
<dbReference type="PATRIC" id="fig|545697.3.peg.923"/>
<keyword evidence="2" id="KW-1277">Toxin-antitoxin system</keyword>
<name>L1QK55_9CLOT</name>
<dbReference type="EMBL" id="AMEZ01000026">
    <property type="protein sequence ID" value="EKY28095.1"/>
    <property type="molecule type" value="Genomic_DNA"/>
</dbReference>
<dbReference type="GO" id="GO:0006402">
    <property type="term" value="P:mRNA catabolic process"/>
    <property type="evidence" value="ECO:0007669"/>
    <property type="project" value="TreeGrafter"/>
</dbReference>
<evidence type="ECO:0000313" key="5">
    <source>
        <dbReference type="Proteomes" id="UP000010420"/>
    </source>
</evidence>
<dbReference type="HOGENOM" id="CLU_121823_1_0_9"/>
<dbReference type="AlphaFoldDB" id="L1QK55"/>
<dbReference type="EC" id="3.1.-.-" evidence="3"/>
<dbReference type="InterPro" id="IPR003477">
    <property type="entry name" value="PemK-like"/>
</dbReference>
<dbReference type="Gene3D" id="2.30.30.110">
    <property type="match status" value="1"/>
</dbReference>
<comment type="similarity">
    <text evidence="1 3">Belongs to the PemK/MazF family.</text>
</comment>
<dbReference type="GO" id="GO:0016075">
    <property type="term" value="P:rRNA catabolic process"/>
    <property type="evidence" value="ECO:0007669"/>
    <property type="project" value="TreeGrafter"/>
</dbReference>
<protein>
    <recommendedName>
        <fullName evidence="3">mRNA interferase</fullName>
        <ecNumber evidence="3">3.1.-.-</ecNumber>
    </recommendedName>
</protein>
<comment type="function">
    <text evidence="3">Toxic component of a type II toxin-antitoxin (TA) system.</text>
</comment>
<keyword evidence="3" id="KW-0255">Endonuclease</keyword>
<dbReference type="GO" id="GO:0003677">
    <property type="term" value="F:DNA binding"/>
    <property type="evidence" value="ECO:0007669"/>
    <property type="project" value="InterPro"/>
</dbReference>
<evidence type="ECO:0000256" key="3">
    <source>
        <dbReference type="PIRNR" id="PIRNR033490"/>
    </source>
</evidence>
<sequence>MEIYRDSIIMVDFGQNQGCVQSGRRPAVVIQNDVGNKFSTTTIVVPITGKHKKELPTHHELYKKDYSCLKYDSTILAEQVLTICKGQILNVIGQLKEEDSTKLNEILSVSINLNKKVC</sequence>
<evidence type="ECO:0000313" key="4">
    <source>
        <dbReference type="EMBL" id="EKY28095.1"/>
    </source>
</evidence>
<dbReference type="OrthoDB" id="9808744at2"/>
<dbReference type="GeneID" id="83011059"/>
<keyword evidence="5" id="KW-1185">Reference proteome</keyword>
<dbReference type="PANTHER" id="PTHR33988:SF2">
    <property type="entry name" value="ENDORIBONUCLEASE MAZF"/>
    <property type="match status" value="1"/>
</dbReference>
<keyword evidence="3" id="KW-0540">Nuclease</keyword>
<organism evidence="4 5">
    <name type="scientific">Clostridium celatum DSM 1785</name>
    <dbReference type="NCBI Taxonomy" id="545697"/>
    <lineage>
        <taxon>Bacteria</taxon>
        <taxon>Bacillati</taxon>
        <taxon>Bacillota</taxon>
        <taxon>Clostridia</taxon>
        <taxon>Eubacteriales</taxon>
        <taxon>Clostridiaceae</taxon>
        <taxon>Clostridium</taxon>
    </lineage>
</organism>
<dbReference type="SUPFAM" id="SSF50118">
    <property type="entry name" value="Cell growth inhibitor/plasmid maintenance toxic component"/>
    <property type="match status" value="1"/>
</dbReference>
<dbReference type="Pfam" id="PF02452">
    <property type="entry name" value="PemK_toxin"/>
    <property type="match status" value="1"/>
</dbReference>
<dbReference type="PIRSF" id="PIRSF033490">
    <property type="entry name" value="MazF"/>
    <property type="match status" value="1"/>
</dbReference>
<dbReference type="STRING" id="545697.HMPREF0216_00937"/>
<gene>
    <name evidence="4" type="ORF">HMPREF0216_00937</name>
</gene>
<dbReference type="GO" id="GO:0016787">
    <property type="term" value="F:hydrolase activity"/>
    <property type="evidence" value="ECO:0007669"/>
    <property type="project" value="UniProtKB-KW"/>
</dbReference>
<proteinExistence type="inferred from homology"/>
<dbReference type="InterPro" id="IPR011067">
    <property type="entry name" value="Plasmid_toxin/cell-grow_inhib"/>
</dbReference>
<dbReference type="Proteomes" id="UP000010420">
    <property type="component" value="Unassembled WGS sequence"/>
</dbReference>
<accession>L1QK55</accession>
<dbReference type="eggNOG" id="COG2337">
    <property type="taxonomic scope" value="Bacteria"/>
</dbReference>
<dbReference type="GO" id="GO:0004521">
    <property type="term" value="F:RNA endonuclease activity"/>
    <property type="evidence" value="ECO:0007669"/>
    <property type="project" value="TreeGrafter"/>
</dbReference>
<dbReference type="PANTHER" id="PTHR33988">
    <property type="entry name" value="ENDORIBONUCLEASE MAZF-RELATED"/>
    <property type="match status" value="1"/>
</dbReference>
<reference evidence="4 5" key="1">
    <citation type="submission" date="2012-05" db="EMBL/GenBank/DDBJ databases">
        <authorList>
            <person name="Weinstock G."/>
            <person name="Sodergren E."/>
            <person name="Lobos E.A."/>
            <person name="Fulton L."/>
            <person name="Fulton R."/>
            <person name="Courtney L."/>
            <person name="Fronick C."/>
            <person name="O'Laughlin M."/>
            <person name="Godfrey J."/>
            <person name="Wilson R.M."/>
            <person name="Miner T."/>
            <person name="Farmer C."/>
            <person name="Delehaunty K."/>
            <person name="Cordes M."/>
            <person name="Minx P."/>
            <person name="Tomlinson C."/>
            <person name="Chen J."/>
            <person name="Wollam A."/>
            <person name="Pepin K.H."/>
            <person name="Bhonagiri V."/>
            <person name="Zhang X."/>
            <person name="Suruliraj S."/>
            <person name="Warren W."/>
            <person name="Mitreva M."/>
            <person name="Mardis E.R."/>
            <person name="Wilson R.K."/>
        </authorList>
    </citation>
    <scope>NUCLEOTIDE SEQUENCE [LARGE SCALE GENOMIC DNA]</scope>
    <source>
        <strain evidence="4 5">DSM 1785</strain>
    </source>
</reference>
<keyword evidence="3" id="KW-0378">Hydrolase</keyword>
<evidence type="ECO:0000256" key="1">
    <source>
        <dbReference type="ARBA" id="ARBA00007521"/>
    </source>
</evidence>